<dbReference type="InterPro" id="IPR018679">
    <property type="entry name" value="DUF2161"/>
</dbReference>
<reference evidence="1 2" key="1">
    <citation type="submission" date="2015-09" db="EMBL/GenBank/DDBJ databases">
        <authorList>
            <consortium name="Swine Surveillance"/>
        </authorList>
    </citation>
    <scope>NUCLEOTIDE SEQUENCE [LARGE SCALE GENOMIC DNA]</scope>
    <source>
        <strain evidence="1 2">CECT 5294</strain>
    </source>
</reference>
<dbReference type="AlphaFoldDB" id="A0A0N7LSY9"/>
<accession>A0A0N7LSY9</accession>
<protein>
    <submittedName>
        <fullName evidence="1">Uncharacterized protein</fullName>
    </submittedName>
</protein>
<dbReference type="Proteomes" id="UP000051298">
    <property type="component" value="Unassembled WGS sequence"/>
</dbReference>
<organism evidence="1 2">
    <name type="scientific">Thalassobacter stenotrophicus</name>
    <dbReference type="NCBI Taxonomy" id="266809"/>
    <lineage>
        <taxon>Bacteria</taxon>
        <taxon>Pseudomonadati</taxon>
        <taxon>Pseudomonadota</taxon>
        <taxon>Alphaproteobacteria</taxon>
        <taxon>Rhodobacterales</taxon>
        <taxon>Roseobacteraceae</taxon>
        <taxon>Thalassobacter</taxon>
    </lineage>
</organism>
<dbReference type="Pfam" id="PF09929">
    <property type="entry name" value="DUF2161"/>
    <property type="match status" value="1"/>
</dbReference>
<evidence type="ECO:0000313" key="1">
    <source>
        <dbReference type="EMBL" id="CUH59226.1"/>
    </source>
</evidence>
<gene>
    <name evidence="1" type="ORF">THS5294_00509</name>
</gene>
<dbReference type="STRING" id="266809.PM03_07100"/>
<dbReference type="eggNOG" id="COG5482">
    <property type="taxonomic scope" value="Bacteria"/>
</dbReference>
<evidence type="ECO:0000313" key="2">
    <source>
        <dbReference type="Proteomes" id="UP000051298"/>
    </source>
</evidence>
<name>A0A0N7LSY9_9RHOB</name>
<proteinExistence type="predicted"/>
<sequence length="260" mass="27504">MRLARGYQGAGDLSRSQGVAGTGRLDTLSKLRGNLAMAPIRETELYAPVKTFLEGQGYVVKAEVGAADVVAVRGAEPPVVVELKAAFSLSLFHQGIARLGITDTVYVAVPRGQGKRWQTSLKSNISLARRLGLGVVTVRLSDGLVQVHCDPGPYAPRKSAKRQARLLKEFARLEGDPNTGGATRHGLVTGYRSDALKCAAYLAEAGAEKGALVAKATGVAQATTIMRDNHYGWFDKIEKGVYGLSAAGQAGLKDWGDVLG</sequence>
<dbReference type="EMBL" id="CYRX01000009">
    <property type="protein sequence ID" value="CUH59226.1"/>
    <property type="molecule type" value="Genomic_DNA"/>
</dbReference>